<accession>A0A6A4L5V6</accession>
<evidence type="ECO:0000313" key="4">
    <source>
        <dbReference type="Proteomes" id="UP000428333"/>
    </source>
</evidence>
<dbReference type="InterPro" id="IPR011990">
    <property type="entry name" value="TPR-like_helical_dom_sf"/>
</dbReference>
<proteinExistence type="predicted"/>
<feature type="repeat" description="PPR" evidence="2">
    <location>
        <begin position="9"/>
        <end position="43"/>
    </location>
</feature>
<feature type="repeat" description="PPR" evidence="2">
    <location>
        <begin position="44"/>
        <end position="78"/>
    </location>
</feature>
<comment type="caution">
    <text evidence="3">The sequence shown here is derived from an EMBL/GenBank/DDBJ whole genome shotgun (WGS) entry which is preliminary data.</text>
</comment>
<dbReference type="InterPro" id="IPR051222">
    <property type="entry name" value="PPR/CCM1_RNA-binding"/>
</dbReference>
<feature type="non-terminal residue" evidence="3">
    <location>
        <position position="1"/>
    </location>
</feature>
<protein>
    <recommendedName>
        <fullName evidence="5">Pentacotripeptide-repeat region of PRORP domain-containing protein</fullName>
    </recommendedName>
</protein>
<dbReference type="Pfam" id="PF13041">
    <property type="entry name" value="PPR_2"/>
    <property type="match status" value="1"/>
</dbReference>
<evidence type="ECO:0000313" key="3">
    <source>
        <dbReference type="EMBL" id="KAE9452965.1"/>
    </source>
</evidence>
<evidence type="ECO:0000256" key="2">
    <source>
        <dbReference type="PROSITE-ProRule" id="PRU00708"/>
    </source>
</evidence>
<name>A0A6A4L5V6_9ERIC</name>
<dbReference type="PROSITE" id="PS51375">
    <property type="entry name" value="PPR"/>
    <property type="match status" value="2"/>
</dbReference>
<dbReference type="InterPro" id="IPR002885">
    <property type="entry name" value="PPR_rpt"/>
</dbReference>
<organism evidence="3 4">
    <name type="scientific">Rhododendron williamsianum</name>
    <dbReference type="NCBI Taxonomy" id="262921"/>
    <lineage>
        <taxon>Eukaryota</taxon>
        <taxon>Viridiplantae</taxon>
        <taxon>Streptophyta</taxon>
        <taxon>Embryophyta</taxon>
        <taxon>Tracheophyta</taxon>
        <taxon>Spermatophyta</taxon>
        <taxon>Magnoliopsida</taxon>
        <taxon>eudicotyledons</taxon>
        <taxon>Gunneridae</taxon>
        <taxon>Pentapetalae</taxon>
        <taxon>asterids</taxon>
        <taxon>Ericales</taxon>
        <taxon>Ericaceae</taxon>
        <taxon>Ericoideae</taxon>
        <taxon>Rhodoreae</taxon>
        <taxon>Rhododendron</taxon>
    </lineage>
</organism>
<sequence length="250" mass="28663">MQDQGITPNIVIYNILINGMCKAGKIDDSWKIFSSISARGLQPTIKTYNTMISGLCKETMLDEVEELLWQMEGGRCPPDDVTYNIVVRAFRKRGDNDKIEVNAPSLLYIKAMKVLSSQLAEARIDFELCPKQCGDVYEKSLLELLEGILMSKLHIYLVIACRRKLTVFPYLTSLKLSVERDVDWRALLDILESSPHLRTLIFVEGLFHFKDGLKPWDPPEHIPPCLLVILNIIDIRRFQGDKCELNMVKY</sequence>
<dbReference type="PANTHER" id="PTHR47942">
    <property type="entry name" value="TETRATRICOPEPTIDE REPEAT (TPR)-LIKE SUPERFAMILY PROTEIN-RELATED"/>
    <property type="match status" value="1"/>
</dbReference>
<dbReference type="Gene3D" id="1.25.40.10">
    <property type="entry name" value="Tetratricopeptide repeat domain"/>
    <property type="match status" value="1"/>
</dbReference>
<evidence type="ECO:0000256" key="1">
    <source>
        <dbReference type="ARBA" id="ARBA00022737"/>
    </source>
</evidence>
<dbReference type="PANTHER" id="PTHR47942:SF16">
    <property type="entry name" value="PENTATRICOPEPTIDE REPEAT DOMAIN CONTAINING PROTEIN-RELATED"/>
    <property type="match status" value="1"/>
</dbReference>
<keyword evidence="4" id="KW-1185">Reference proteome</keyword>
<keyword evidence="1" id="KW-0677">Repeat</keyword>
<dbReference type="OrthoDB" id="1709053at2759"/>
<dbReference type="EMBL" id="QEFC01002323">
    <property type="protein sequence ID" value="KAE9452965.1"/>
    <property type="molecule type" value="Genomic_DNA"/>
</dbReference>
<dbReference type="Proteomes" id="UP000428333">
    <property type="component" value="Linkage Group LG09"/>
</dbReference>
<reference evidence="3 4" key="1">
    <citation type="journal article" date="2019" name="Genome Biol. Evol.">
        <title>The Rhododendron genome and chromosomal organization provide insight into shared whole-genome duplications across the heath family (Ericaceae).</title>
        <authorList>
            <person name="Soza V.L."/>
            <person name="Lindsley D."/>
            <person name="Waalkes A."/>
            <person name="Ramage E."/>
            <person name="Patwardhan R.P."/>
            <person name="Burton J.N."/>
            <person name="Adey A."/>
            <person name="Kumar A."/>
            <person name="Qiu R."/>
            <person name="Shendure J."/>
            <person name="Hall B."/>
        </authorList>
    </citation>
    <scope>NUCLEOTIDE SEQUENCE [LARGE SCALE GENOMIC DNA]</scope>
    <source>
        <strain evidence="3">RSF 1966-606</strain>
    </source>
</reference>
<evidence type="ECO:0008006" key="5">
    <source>
        <dbReference type="Google" id="ProtNLM"/>
    </source>
</evidence>
<dbReference type="NCBIfam" id="TIGR00756">
    <property type="entry name" value="PPR"/>
    <property type="match status" value="2"/>
</dbReference>
<gene>
    <name evidence="3" type="ORF">C3L33_15139</name>
</gene>
<dbReference type="AlphaFoldDB" id="A0A6A4L5V6"/>